<sequence>MSLKRQRRPSHSTQHELHHTTEHRRSTPPIDSVLSDEHILRILHFLGPRELTRLHSVSSNFNRLAGDPQLWKRLFYQDYIHLPSVSPDCKASPLPTLAGLKSLLIRQQRPSRRSSPPRDGRRIARLPRRYRQDPIPTKPIHSNDPSDRPQGTEKQIDDERHVSFIQTSADEIRNDGLDWKALYQVSHNWQKGNFAVSELLREEAALNPFAEEASWIGQAQDRRAIEAQPTSQRQGTRSAPHDPGSGPQRPKTLVQASSSLVFTASRETSLIPAHGPLGKEMLPAVRVYSVEDSRSGNRTSGGGEEPRPHDPTRNRSVVVLHSDKLLSLLLREPAASLIRKNGLSITEIRLDKGETPLQCSTASTRPQHQLKGKSKATDGNEDDAIWTEADVSRLLVCYSSGHLVIFQISSIHGPNSSGTLPESRLRYFEEVVHQPLALASSGKSSGGRRRNIVDSAIHASLVVTCTEDFTISIYRKEEGNGKEGGPSRTSGLELIQEFSSFGCWWPACIRLRRLPVAWWPSSSSSSSARRPRSASDYGKRSSRKGEESAAAAKAYRLTIAYSTPAYPTSWTVGIQEMIISFPGGDNKRPIISSRHATATPLSARTPLDTKGRSIFKGGGGERCMGRKRFLTWGDGRMKHQGDRAREPSRNVEERGRNRVTSVTYDEPFVILGAEDNLIEVYEVLGASTFVRSQRSYHKSDPCRPSAEMEEVEEEAVATETPRRTNLTRGTGGPLRIVHRRALYGHTGGVQSVALEDGRCVSGGSDGSVMVWSLGGNDRLEEEDDDRRSSFSSNHSSGPRFVQGGRRRRRLRRGSRSSLFKSPKVGGLRDLQEEGDDVDEAGWEEDEEDEEDEMEEEDDISNKIRHVVTLRTPHPSSVGRTRGRSKDGEEGDGDGKGNVARRPAQHHDLDLDPRSHSPSSDPSTPPTLRQLLRIAKREDEKRSDQGRDPQRPAVIKWVSTAFDKIFSVISVEEQVPSPSSSETDAGAATRKEARLEAESLQEREQVQVWSFGR</sequence>
<keyword evidence="2" id="KW-1185">Reference proteome</keyword>
<organism evidence="1 2">
    <name type="scientific">Violaceomyces palustris</name>
    <dbReference type="NCBI Taxonomy" id="1673888"/>
    <lineage>
        <taxon>Eukaryota</taxon>
        <taxon>Fungi</taxon>
        <taxon>Dikarya</taxon>
        <taxon>Basidiomycota</taxon>
        <taxon>Ustilaginomycotina</taxon>
        <taxon>Ustilaginomycetes</taxon>
        <taxon>Violaceomycetales</taxon>
        <taxon>Violaceomycetaceae</taxon>
        <taxon>Violaceomyces</taxon>
    </lineage>
</organism>
<name>A0ACD0NWT7_9BASI</name>
<proteinExistence type="predicted"/>
<accession>A0ACD0NWT7</accession>
<dbReference type="EMBL" id="KZ819953">
    <property type="protein sequence ID" value="PWN50241.1"/>
    <property type="molecule type" value="Genomic_DNA"/>
</dbReference>
<dbReference type="Proteomes" id="UP000245626">
    <property type="component" value="Unassembled WGS sequence"/>
</dbReference>
<reference evidence="1 2" key="1">
    <citation type="journal article" date="2018" name="Mol. Biol. Evol.">
        <title>Broad Genomic Sampling Reveals a Smut Pathogenic Ancestry of the Fungal Clade Ustilaginomycotina.</title>
        <authorList>
            <person name="Kijpornyongpan T."/>
            <person name="Mondo S.J."/>
            <person name="Barry K."/>
            <person name="Sandor L."/>
            <person name="Lee J."/>
            <person name="Lipzen A."/>
            <person name="Pangilinan J."/>
            <person name="LaButti K."/>
            <person name="Hainaut M."/>
            <person name="Henrissat B."/>
            <person name="Grigoriev I.V."/>
            <person name="Spatafora J.W."/>
            <person name="Aime M.C."/>
        </authorList>
    </citation>
    <scope>NUCLEOTIDE SEQUENCE [LARGE SCALE GENOMIC DNA]</scope>
    <source>
        <strain evidence="1 2">SA 807</strain>
    </source>
</reference>
<gene>
    <name evidence="1" type="ORF">IE53DRAFT_387461</name>
</gene>
<evidence type="ECO:0000313" key="1">
    <source>
        <dbReference type="EMBL" id="PWN50241.1"/>
    </source>
</evidence>
<protein>
    <submittedName>
        <fullName evidence="1">Uncharacterized protein</fullName>
    </submittedName>
</protein>
<evidence type="ECO:0000313" key="2">
    <source>
        <dbReference type="Proteomes" id="UP000245626"/>
    </source>
</evidence>